<evidence type="ECO:0000313" key="1">
    <source>
        <dbReference type="EMBL" id="ACR11961.1"/>
    </source>
</evidence>
<dbReference type="EMBL" id="CP001614">
    <property type="protein sequence ID" value="ACR11961.1"/>
    <property type="molecule type" value="Genomic_DNA"/>
</dbReference>
<dbReference type="KEGG" id="ttu:TERTU_4010"/>
<reference evidence="1 2" key="1">
    <citation type="journal article" date="2009" name="PLoS ONE">
        <title>The complete genome of Teredinibacter turnerae T7901: an intracellular endosymbiont of marine wood-boring bivalves (shipworms).</title>
        <authorList>
            <person name="Yang J.C."/>
            <person name="Madupu R."/>
            <person name="Durkin A.S."/>
            <person name="Ekborg N.A."/>
            <person name="Pedamallu C.S."/>
            <person name="Hostetler J.B."/>
            <person name="Radune D."/>
            <person name="Toms B.S."/>
            <person name="Henrissat B."/>
            <person name="Coutinho P.M."/>
            <person name="Schwarz S."/>
            <person name="Field L."/>
            <person name="Trindade-Silva A.E."/>
            <person name="Soares C.A.G."/>
            <person name="Elshahawi S."/>
            <person name="Hanora A."/>
            <person name="Schmidt E.W."/>
            <person name="Haygood M.G."/>
            <person name="Posfai J."/>
            <person name="Benner J."/>
            <person name="Madinger C."/>
            <person name="Nove J."/>
            <person name="Anton B."/>
            <person name="Chaudhary K."/>
            <person name="Foster J."/>
            <person name="Holman A."/>
            <person name="Kumar S."/>
            <person name="Lessard P.A."/>
            <person name="Luyten Y.A."/>
            <person name="Slatko B."/>
            <person name="Wood N."/>
            <person name="Wu B."/>
            <person name="Teplitski M."/>
            <person name="Mougous J.D."/>
            <person name="Ward N."/>
            <person name="Eisen J.A."/>
            <person name="Badger J.H."/>
            <person name="Distel D.L."/>
        </authorList>
    </citation>
    <scope>NUCLEOTIDE SEQUENCE [LARGE SCALE GENOMIC DNA]</scope>
    <source>
        <strain evidence="2">ATCC 39867 / T7901</strain>
    </source>
</reference>
<dbReference type="AlphaFoldDB" id="C5BTT7"/>
<accession>C5BTT7</accession>
<evidence type="ECO:0008006" key="3">
    <source>
        <dbReference type="Google" id="ProtNLM"/>
    </source>
</evidence>
<dbReference type="eggNOG" id="COG3791">
    <property type="taxonomic scope" value="Bacteria"/>
</dbReference>
<protein>
    <recommendedName>
        <fullName evidence="3">Glutathione-dependent formaldehyde-activating, GFA</fullName>
    </recommendedName>
</protein>
<keyword evidence="2" id="KW-1185">Reference proteome</keyword>
<gene>
    <name evidence="1" type="ordered locus">TERTU_4010</name>
</gene>
<dbReference type="Proteomes" id="UP000009080">
    <property type="component" value="Chromosome"/>
</dbReference>
<dbReference type="HOGENOM" id="CLU_202663_0_0_6"/>
<sequence length="71" mass="7871">MTVSTAHDVEAAYAWGDKELAFIHCQNCGCVTHYRTIGGEGAPRIAVNFRMAEQEQINAVPLREFDGKTML</sequence>
<organism evidence="1 2">
    <name type="scientific">Teredinibacter turnerae (strain ATCC 39867 / T7901)</name>
    <dbReference type="NCBI Taxonomy" id="377629"/>
    <lineage>
        <taxon>Bacteria</taxon>
        <taxon>Pseudomonadati</taxon>
        <taxon>Pseudomonadota</taxon>
        <taxon>Gammaproteobacteria</taxon>
        <taxon>Cellvibrionales</taxon>
        <taxon>Cellvibrionaceae</taxon>
        <taxon>Teredinibacter</taxon>
    </lineage>
</organism>
<proteinExistence type="predicted"/>
<name>C5BTT7_TERTT</name>
<evidence type="ECO:0000313" key="2">
    <source>
        <dbReference type="Proteomes" id="UP000009080"/>
    </source>
</evidence>